<dbReference type="OrthoDB" id="9807880at2"/>
<dbReference type="SUPFAM" id="SSF47413">
    <property type="entry name" value="lambda repressor-like DNA-binding domains"/>
    <property type="match status" value="1"/>
</dbReference>
<evidence type="ECO:0000259" key="1">
    <source>
        <dbReference type="Pfam" id="PF13443"/>
    </source>
</evidence>
<feature type="domain" description="HTH cro/C1-type" evidence="1">
    <location>
        <begin position="16"/>
        <end position="76"/>
    </location>
</feature>
<protein>
    <submittedName>
        <fullName evidence="2">XRE family transcriptional regulator</fullName>
    </submittedName>
</protein>
<evidence type="ECO:0000313" key="2">
    <source>
        <dbReference type="EMBL" id="NBJ95610.1"/>
    </source>
</evidence>
<dbReference type="GO" id="GO:0003677">
    <property type="term" value="F:DNA binding"/>
    <property type="evidence" value="ECO:0007669"/>
    <property type="project" value="InterPro"/>
</dbReference>
<dbReference type="Proteomes" id="UP001154420">
    <property type="component" value="Unassembled WGS sequence"/>
</dbReference>
<organism evidence="2 3">
    <name type="scientific">Parablautia muri</name>
    <dbReference type="NCBI Taxonomy" id="2320879"/>
    <lineage>
        <taxon>Bacteria</taxon>
        <taxon>Bacillati</taxon>
        <taxon>Bacillota</taxon>
        <taxon>Clostridia</taxon>
        <taxon>Lachnospirales</taxon>
        <taxon>Lachnospiraceae</taxon>
        <taxon>Parablautia</taxon>
    </lineage>
</organism>
<proteinExistence type="predicted"/>
<comment type="caution">
    <text evidence="2">The sequence shown here is derived from an EMBL/GenBank/DDBJ whole genome shotgun (WGS) entry which is preliminary data.</text>
</comment>
<evidence type="ECO:0000313" key="3">
    <source>
        <dbReference type="Proteomes" id="UP001154420"/>
    </source>
</evidence>
<dbReference type="InterPro" id="IPR010982">
    <property type="entry name" value="Lambda_DNA-bd_dom_sf"/>
</dbReference>
<sequence length="78" mass="9214">MGEREKQYSGTISYKKLFELMEQKNIKKRDLREKYNISPTIVNRLNNNSNVAIDTIMYLCEILNCQPGDIVEYIHDKT</sequence>
<dbReference type="RefSeq" id="WP_160562475.1">
    <property type="nucleotide sequence ID" value="NZ_QZDT01000128.1"/>
</dbReference>
<reference evidence="2" key="1">
    <citation type="submission" date="2018-09" db="EMBL/GenBank/DDBJ databases">
        <title>Murine metabolic-syndrome-specific gut microbial biobank.</title>
        <authorList>
            <person name="Liu C."/>
        </authorList>
    </citation>
    <scope>NUCLEOTIDE SEQUENCE</scope>
    <source>
        <strain evidence="2">D42-62</strain>
    </source>
</reference>
<dbReference type="InterPro" id="IPR001387">
    <property type="entry name" value="Cro/C1-type_HTH"/>
</dbReference>
<dbReference type="AlphaFoldDB" id="A0A9X5BK98"/>
<dbReference type="PANTHER" id="PTHR37301">
    <property type="entry name" value="DNA-BINDING PROTEIN-RELATED"/>
    <property type="match status" value="1"/>
</dbReference>
<gene>
    <name evidence="2" type="ORF">D5281_24670</name>
</gene>
<dbReference type="Gene3D" id="1.10.260.40">
    <property type="entry name" value="lambda repressor-like DNA-binding domains"/>
    <property type="match status" value="1"/>
</dbReference>
<keyword evidence="3" id="KW-1185">Reference proteome</keyword>
<dbReference type="Pfam" id="PF13443">
    <property type="entry name" value="HTH_26"/>
    <property type="match status" value="1"/>
</dbReference>
<accession>A0A9X5BK98</accession>
<dbReference type="PANTHER" id="PTHR37301:SF1">
    <property type="entry name" value="DNA-BINDING PROTEIN"/>
    <property type="match status" value="1"/>
</dbReference>
<dbReference type="EMBL" id="QZDT01000128">
    <property type="protein sequence ID" value="NBJ95610.1"/>
    <property type="molecule type" value="Genomic_DNA"/>
</dbReference>
<name>A0A9X5BK98_9FIRM</name>